<dbReference type="InterPro" id="IPR012373">
    <property type="entry name" value="Ferrdict_sens_TM"/>
</dbReference>
<evidence type="ECO:0000313" key="4">
    <source>
        <dbReference type="EMBL" id="CAB3702733.1"/>
    </source>
</evidence>
<dbReference type="AlphaFoldDB" id="A0A6S7A2U2"/>
<dbReference type="Pfam" id="PF16220">
    <property type="entry name" value="DUF4880"/>
    <property type="match status" value="1"/>
</dbReference>
<dbReference type="InterPro" id="IPR006860">
    <property type="entry name" value="FecR"/>
</dbReference>
<dbReference type="GO" id="GO:0016989">
    <property type="term" value="F:sigma factor antagonist activity"/>
    <property type="evidence" value="ECO:0007669"/>
    <property type="project" value="TreeGrafter"/>
</dbReference>
<evidence type="ECO:0000256" key="1">
    <source>
        <dbReference type="SAM" id="Phobius"/>
    </source>
</evidence>
<keyword evidence="1" id="KW-0472">Membrane</keyword>
<evidence type="ECO:0000259" key="3">
    <source>
        <dbReference type="Pfam" id="PF16220"/>
    </source>
</evidence>
<feature type="transmembrane region" description="Helical" evidence="1">
    <location>
        <begin position="79"/>
        <end position="101"/>
    </location>
</feature>
<feature type="domain" description="FecR protein" evidence="2">
    <location>
        <begin position="109"/>
        <end position="200"/>
    </location>
</feature>
<name>A0A6S7A2U2_9BURK</name>
<gene>
    <name evidence="4" type="ORF">LMG3458_02747</name>
</gene>
<keyword evidence="1" id="KW-0812">Transmembrane</keyword>
<dbReference type="Proteomes" id="UP000494111">
    <property type="component" value="Unassembled WGS sequence"/>
</dbReference>
<dbReference type="PIRSF" id="PIRSF018266">
    <property type="entry name" value="FecR"/>
    <property type="match status" value="1"/>
</dbReference>
<feature type="domain" description="FecR N-terminal" evidence="3">
    <location>
        <begin position="13"/>
        <end position="55"/>
    </location>
</feature>
<dbReference type="InterPro" id="IPR032623">
    <property type="entry name" value="FecR_N"/>
</dbReference>
<dbReference type="EMBL" id="CADIJO010000008">
    <property type="protein sequence ID" value="CAB3702733.1"/>
    <property type="molecule type" value="Genomic_DNA"/>
</dbReference>
<keyword evidence="1" id="KW-1133">Transmembrane helix</keyword>
<dbReference type="PANTHER" id="PTHR30273">
    <property type="entry name" value="PERIPLASMIC SIGNAL SENSOR AND SIGMA FACTOR ACTIVATOR FECR-RELATED"/>
    <property type="match status" value="1"/>
</dbReference>
<proteinExistence type="predicted"/>
<protein>
    <recommendedName>
        <fullName evidence="6">Protein FecR</fullName>
    </recommendedName>
</protein>
<dbReference type="Gene3D" id="2.60.120.1440">
    <property type="match status" value="1"/>
</dbReference>
<reference evidence="4 5" key="1">
    <citation type="submission" date="2020-04" db="EMBL/GenBank/DDBJ databases">
        <authorList>
            <person name="De Canck E."/>
        </authorList>
    </citation>
    <scope>NUCLEOTIDE SEQUENCE [LARGE SCALE GENOMIC DNA]</scope>
    <source>
        <strain evidence="4 5">LMG 3458</strain>
    </source>
</reference>
<dbReference type="Gene3D" id="3.55.50.30">
    <property type="match status" value="1"/>
</dbReference>
<dbReference type="RefSeq" id="WP_175192155.1">
    <property type="nucleotide sequence ID" value="NZ_CADIJO010000008.1"/>
</dbReference>
<dbReference type="Pfam" id="PF04773">
    <property type="entry name" value="FecR"/>
    <property type="match status" value="1"/>
</dbReference>
<sequence>MTHTLPAPPSTADAAARWFARAQSGDMTEAERQALRDWLEADPRHRYEYDFLERLWQASAQVQPERMQRQAAAPRRRKFLVGAGATLALALAVAGGVVLMMPGDQRMELATGIGERKQLQLPDGSLLELNTRSQVRVRLGKAQRQVELVAGQVMFTVAHDSQRPFVVDVGRGSVTVTGTRFEVRRDDGGADVVVESGSVRVDGAPGPTGATAALTAGQRVALDAQGRLGPVTAADVDAVLAWRNGKLVFSNAALADVAREVSRYRPMPIVVDAASARMRLTGMFNTADPDSLLAALPQLLPVAVRRLPDGTAQVSAR</sequence>
<evidence type="ECO:0008006" key="6">
    <source>
        <dbReference type="Google" id="ProtNLM"/>
    </source>
</evidence>
<accession>A0A6S7A2U2</accession>
<organism evidence="4 5">
    <name type="scientific">Achromobacter deleyi</name>
    <dbReference type="NCBI Taxonomy" id="1353891"/>
    <lineage>
        <taxon>Bacteria</taxon>
        <taxon>Pseudomonadati</taxon>
        <taxon>Pseudomonadota</taxon>
        <taxon>Betaproteobacteria</taxon>
        <taxon>Burkholderiales</taxon>
        <taxon>Alcaligenaceae</taxon>
        <taxon>Achromobacter</taxon>
    </lineage>
</organism>
<dbReference type="PANTHER" id="PTHR30273:SF2">
    <property type="entry name" value="PROTEIN FECR"/>
    <property type="match status" value="1"/>
</dbReference>
<evidence type="ECO:0000259" key="2">
    <source>
        <dbReference type="Pfam" id="PF04773"/>
    </source>
</evidence>
<evidence type="ECO:0000313" key="5">
    <source>
        <dbReference type="Proteomes" id="UP000494111"/>
    </source>
</evidence>